<dbReference type="AlphaFoldDB" id="A0A6G1GEX8"/>
<feature type="transmembrane region" description="Helical" evidence="5">
    <location>
        <begin position="232"/>
        <end position="250"/>
    </location>
</feature>
<feature type="transmembrane region" description="Helical" evidence="5">
    <location>
        <begin position="301"/>
        <end position="321"/>
    </location>
</feature>
<feature type="transmembrane region" description="Helical" evidence="5">
    <location>
        <begin position="201"/>
        <end position="220"/>
    </location>
</feature>
<dbReference type="SUPFAM" id="SSF103473">
    <property type="entry name" value="MFS general substrate transporter"/>
    <property type="match status" value="1"/>
</dbReference>
<evidence type="ECO:0000313" key="7">
    <source>
        <dbReference type="EMBL" id="KAF1816584.1"/>
    </source>
</evidence>
<feature type="domain" description="Major facilitator superfamily (MFS) profile" evidence="6">
    <location>
        <begin position="75"/>
        <end position="531"/>
    </location>
</feature>
<feature type="transmembrane region" description="Helical" evidence="5">
    <location>
        <begin position="73"/>
        <end position="94"/>
    </location>
</feature>
<dbReference type="InterPro" id="IPR020846">
    <property type="entry name" value="MFS_dom"/>
</dbReference>
<evidence type="ECO:0000256" key="5">
    <source>
        <dbReference type="SAM" id="Phobius"/>
    </source>
</evidence>
<name>A0A6G1GEX8_9PEZI</name>
<dbReference type="RefSeq" id="XP_033538215.1">
    <property type="nucleotide sequence ID" value="XM_033675976.1"/>
</dbReference>
<evidence type="ECO:0000313" key="8">
    <source>
        <dbReference type="Proteomes" id="UP000504638"/>
    </source>
</evidence>
<organism evidence="7">
    <name type="scientific">Eremomyces bilateralis CBS 781.70</name>
    <dbReference type="NCBI Taxonomy" id="1392243"/>
    <lineage>
        <taxon>Eukaryota</taxon>
        <taxon>Fungi</taxon>
        <taxon>Dikarya</taxon>
        <taxon>Ascomycota</taxon>
        <taxon>Pezizomycotina</taxon>
        <taxon>Dothideomycetes</taxon>
        <taxon>Dothideomycetes incertae sedis</taxon>
        <taxon>Eremomycetales</taxon>
        <taxon>Eremomycetaceae</taxon>
        <taxon>Eremomyces</taxon>
    </lineage>
</organism>
<dbReference type="PANTHER" id="PTHR42718">
    <property type="entry name" value="MAJOR FACILITATOR SUPERFAMILY MULTIDRUG TRANSPORTER MFSC"/>
    <property type="match status" value="1"/>
</dbReference>
<protein>
    <submittedName>
        <fullName evidence="7 9">MFS multidrug transporter</fullName>
    </submittedName>
</protein>
<dbReference type="InterPro" id="IPR011701">
    <property type="entry name" value="MFS"/>
</dbReference>
<dbReference type="GO" id="GO:0022857">
    <property type="term" value="F:transmembrane transporter activity"/>
    <property type="evidence" value="ECO:0007669"/>
    <property type="project" value="InterPro"/>
</dbReference>
<evidence type="ECO:0000256" key="1">
    <source>
        <dbReference type="ARBA" id="ARBA00004141"/>
    </source>
</evidence>
<dbReference type="EMBL" id="ML975150">
    <property type="protein sequence ID" value="KAF1816584.1"/>
    <property type="molecule type" value="Genomic_DNA"/>
</dbReference>
<reference evidence="9" key="3">
    <citation type="submission" date="2025-04" db="UniProtKB">
        <authorList>
            <consortium name="RefSeq"/>
        </authorList>
    </citation>
    <scope>IDENTIFICATION</scope>
    <source>
        <strain evidence="9">CBS 781.70</strain>
    </source>
</reference>
<dbReference type="Pfam" id="PF07690">
    <property type="entry name" value="MFS_1"/>
    <property type="match status" value="1"/>
</dbReference>
<feature type="transmembrane region" description="Helical" evidence="5">
    <location>
        <begin position="114"/>
        <end position="131"/>
    </location>
</feature>
<sequence length="537" mass="58033">MSRAKVSIWHFSSLDSILALKNQSETTLRGKPEFVSGSIRPSDDLEKWVELRDGSIGAHENEYGCFNSRWAEYAFCFSLAASQFLAEYLISGFGIILPNLPASWSHGDSRTSNLWPSSILSLVLCSMTLPLSRATDMYGGYPLFMLGTAWLSIWTLAGGFCQSQEMLNVARAMQGLAIAAFQPAAFSLLARAFRPGRKRNVVFGVYGACAPLGFFGGILTSGICLQFGRWEWYFWVGSVLALLSAISAYFAVPETKIKPPAGSKDLKMDWIGACAIASGLIMLSYGLAASAASEVPWKDPAVLGPLCAGALCLVVSLYVELNVVDSPLLPTDFFAPKNVKAMLVACLMFYGSFGSYLFYSMSYINDELQVKPITMAVWYSPMAIGGFIISIVGGLLCDVVPAFYLLLVSGLAWIGAPLLLAIGSNVTTSYWPFIFPSTICSTLGIDLTFTVSAIFLASVQPDKFQGLAGAVSSVTVNLGIAVAVSLSDIARRIGTEKFYTSVASYQVVFWFATLLAGIGFAITLLFVRIKRLGKDQI</sequence>
<feature type="transmembrane region" description="Helical" evidence="5">
    <location>
        <begin position="434"/>
        <end position="459"/>
    </location>
</feature>
<keyword evidence="4 5" id="KW-0472">Membrane</keyword>
<reference evidence="9" key="2">
    <citation type="submission" date="2020-04" db="EMBL/GenBank/DDBJ databases">
        <authorList>
            <consortium name="NCBI Genome Project"/>
        </authorList>
    </citation>
    <scope>NUCLEOTIDE SEQUENCE</scope>
    <source>
        <strain evidence="9">CBS 781.70</strain>
    </source>
</reference>
<evidence type="ECO:0000313" key="9">
    <source>
        <dbReference type="RefSeq" id="XP_033538215.1"/>
    </source>
</evidence>
<feature type="transmembrane region" description="Helical" evidence="5">
    <location>
        <begin position="376"/>
        <end position="396"/>
    </location>
</feature>
<keyword evidence="8" id="KW-1185">Reference proteome</keyword>
<keyword evidence="3 5" id="KW-1133">Transmembrane helix</keyword>
<feature type="transmembrane region" description="Helical" evidence="5">
    <location>
        <begin position="342"/>
        <end position="364"/>
    </location>
</feature>
<keyword evidence="2 5" id="KW-0812">Transmembrane</keyword>
<feature type="transmembrane region" description="Helical" evidence="5">
    <location>
        <begin position="403"/>
        <end position="422"/>
    </location>
</feature>
<dbReference type="GO" id="GO:0016020">
    <property type="term" value="C:membrane"/>
    <property type="evidence" value="ECO:0007669"/>
    <property type="project" value="UniProtKB-SubCell"/>
</dbReference>
<evidence type="ECO:0000256" key="3">
    <source>
        <dbReference type="ARBA" id="ARBA00022989"/>
    </source>
</evidence>
<accession>A0A6G1GEX8</accession>
<feature type="transmembrane region" description="Helical" evidence="5">
    <location>
        <begin position="507"/>
        <end position="527"/>
    </location>
</feature>
<dbReference type="OrthoDB" id="2130629at2759"/>
<evidence type="ECO:0000259" key="6">
    <source>
        <dbReference type="PROSITE" id="PS50850"/>
    </source>
</evidence>
<evidence type="ECO:0000256" key="4">
    <source>
        <dbReference type="ARBA" id="ARBA00023136"/>
    </source>
</evidence>
<proteinExistence type="predicted"/>
<dbReference type="Gene3D" id="1.20.1250.20">
    <property type="entry name" value="MFS general substrate transporter like domains"/>
    <property type="match status" value="2"/>
</dbReference>
<feature type="transmembrane region" description="Helical" evidence="5">
    <location>
        <begin position="466"/>
        <end position="487"/>
    </location>
</feature>
<dbReference type="GeneID" id="54416546"/>
<feature type="transmembrane region" description="Helical" evidence="5">
    <location>
        <begin position="270"/>
        <end position="289"/>
    </location>
</feature>
<dbReference type="PANTHER" id="PTHR42718:SF36">
    <property type="entry name" value="MULTIDRUG TRANSPORTER, PUTATIVE (AFU_ORTHOLOGUE AFUA_4G13820)-RELATED"/>
    <property type="match status" value="1"/>
</dbReference>
<dbReference type="PROSITE" id="PS50850">
    <property type="entry name" value="MFS"/>
    <property type="match status" value="1"/>
</dbReference>
<comment type="subcellular location">
    <subcellularLocation>
        <location evidence="1">Membrane</location>
        <topology evidence="1">Multi-pass membrane protein</topology>
    </subcellularLocation>
</comment>
<dbReference type="Proteomes" id="UP000504638">
    <property type="component" value="Unplaced"/>
</dbReference>
<evidence type="ECO:0000256" key="2">
    <source>
        <dbReference type="ARBA" id="ARBA00022692"/>
    </source>
</evidence>
<gene>
    <name evidence="7 9" type="ORF">P152DRAFT_389310</name>
</gene>
<dbReference type="InterPro" id="IPR036259">
    <property type="entry name" value="MFS_trans_sf"/>
</dbReference>
<feature type="transmembrane region" description="Helical" evidence="5">
    <location>
        <begin position="138"/>
        <end position="157"/>
    </location>
</feature>
<reference evidence="7 9" key="1">
    <citation type="submission" date="2020-01" db="EMBL/GenBank/DDBJ databases">
        <authorList>
            <consortium name="DOE Joint Genome Institute"/>
            <person name="Haridas S."/>
            <person name="Albert R."/>
            <person name="Binder M."/>
            <person name="Bloem J."/>
            <person name="Labutti K."/>
            <person name="Salamov A."/>
            <person name="Andreopoulos B."/>
            <person name="Baker S.E."/>
            <person name="Barry K."/>
            <person name="Bills G."/>
            <person name="Bluhm B.H."/>
            <person name="Cannon C."/>
            <person name="Castanera R."/>
            <person name="Culley D.E."/>
            <person name="Daum C."/>
            <person name="Ezra D."/>
            <person name="Gonzalez J.B."/>
            <person name="Henrissat B."/>
            <person name="Kuo A."/>
            <person name="Liang C."/>
            <person name="Lipzen A."/>
            <person name="Lutzoni F."/>
            <person name="Magnuson J."/>
            <person name="Mondo S."/>
            <person name="Nolan M."/>
            <person name="Ohm R."/>
            <person name="Pangilinan J."/>
            <person name="Park H.-J."/>
            <person name="Ramirez L."/>
            <person name="Alfaro M."/>
            <person name="Sun H."/>
            <person name="Tritt A."/>
            <person name="Yoshinaga Y."/>
            <person name="Zwiers L.-H."/>
            <person name="Turgeon B.G."/>
            <person name="Goodwin S.B."/>
            <person name="Spatafora J.W."/>
            <person name="Crous P.W."/>
            <person name="Grigoriev I.V."/>
        </authorList>
    </citation>
    <scope>NUCLEOTIDE SEQUENCE</scope>
    <source>
        <strain evidence="7 9">CBS 781.70</strain>
    </source>
</reference>
<feature type="transmembrane region" description="Helical" evidence="5">
    <location>
        <begin position="169"/>
        <end position="189"/>
    </location>
</feature>